<dbReference type="PRINTS" id="PR00117">
    <property type="entry name" value="BARNASE"/>
</dbReference>
<keyword evidence="4" id="KW-0964">Secreted</keyword>
<sequence length="189" mass="21035">MNQRKTEWIRGWKRRGSFFLAVLLLFAAILTGCGTASGSKNAASSAPEKTTESVQPSSEEQTSLPEETEEVKELLSEDGTYTSKEEVALYIHQYEKLPSNFISKKEAEKLGWTGGSLEPYAPGKCIGGSRFGNYEGLLPEKNGRTYTECDIDTLGAKSRGAKRIVFSNDGLIYYTEDHYESFELLYGEE</sequence>
<gene>
    <name evidence="8" type="ORF">QJ036_13505</name>
</gene>
<evidence type="ECO:0000256" key="5">
    <source>
        <dbReference type="ARBA" id="ARBA00022722"/>
    </source>
</evidence>
<comment type="subcellular location">
    <subcellularLocation>
        <location evidence="1">Secreted</location>
    </subcellularLocation>
</comment>
<dbReference type="PROSITE" id="PS51257">
    <property type="entry name" value="PROKAR_LIPOPROTEIN"/>
    <property type="match status" value="1"/>
</dbReference>
<comment type="caution">
    <text evidence="8">The sequence shown here is derived from an EMBL/GenBank/DDBJ whole genome shotgun (WGS) entry which is preliminary data.</text>
</comment>
<organism evidence="8 9">
    <name type="scientific">Fusibacillus kribbianus</name>
    <dbReference type="NCBI Taxonomy" id="3044208"/>
    <lineage>
        <taxon>Bacteria</taxon>
        <taxon>Bacillati</taxon>
        <taxon>Bacillota</taxon>
        <taxon>Clostridia</taxon>
        <taxon>Lachnospirales</taxon>
        <taxon>Lachnospiraceae</taxon>
        <taxon>Fusibacillus</taxon>
    </lineage>
</organism>
<reference evidence="8 9" key="1">
    <citation type="submission" date="2023-05" db="EMBL/GenBank/DDBJ databases">
        <title>[ruminococcus] sp. nov., isolated from a pig farm feces dump.</title>
        <authorList>
            <person name="Chang Y.-H."/>
        </authorList>
    </citation>
    <scope>NUCLEOTIDE SEQUENCE [LARGE SCALE GENOMIC DNA]</scope>
    <source>
        <strain evidence="8 9">YH-rum2234</strain>
    </source>
</reference>
<protein>
    <recommendedName>
        <fullName evidence="3">Ribonuclease</fullName>
    </recommendedName>
</protein>
<evidence type="ECO:0000256" key="4">
    <source>
        <dbReference type="ARBA" id="ARBA00022525"/>
    </source>
</evidence>
<comment type="similarity">
    <text evidence="2">Belongs to the ribonuclease N1/T1 family.</text>
</comment>
<proteinExistence type="inferred from homology"/>
<evidence type="ECO:0000313" key="9">
    <source>
        <dbReference type="Proteomes" id="UP001300383"/>
    </source>
</evidence>
<dbReference type="Proteomes" id="UP001300383">
    <property type="component" value="Unassembled WGS sequence"/>
</dbReference>
<dbReference type="GO" id="GO:0016787">
    <property type="term" value="F:hydrolase activity"/>
    <property type="evidence" value="ECO:0007669"/>
    <property type="project" value="UniProtKB-KW"/>
</dbReference>
<evidence type="ECO:0000256" key="7">
    <source>
        <dbReference type="SAM" id="MobiDB-lite"/>
    </source>
</evidence>
<evidence type="ECO:0000313" key="8">
    <source>
        <dbReference type="EMBL" id="MDI9243463.1"/>
    </source>
</evidence>
<dbReference type="Pfam" id="PF00545">
    <property type="entry name" value="Ribonuclease"/>
    <property type="match status" value="1"/>
</dbReference>
<keyword evidence="5" id="KW-0540">Nuclease</keyword>
<dbReference type="AlphaFoldDB" id="A0AAP4F1A7"/>
<dbReference type="SUPFAM" id="SSF53933">
    <property type="entry name" value="Microbial ribonucleases"/>
    <property type="match status" value="1"/>
</dbReference>
<name>A0AAP4F1A7_9FIRM</name>
<feature type="region of interest" description="Disordered" evidence="7">
    <location>
        <begin position="38"/>
        <end position="70"/>
    </location>
</feature>
<feature type="compositionally biased region" description="Low complexity" evidence="7">
    <location>
        <begin position="55"/>
        <end position="65"/>
    </location>
</feature>
<evidence type="ECO:0000256" key="3">
    <source>
        <dbReference type="ARBA" id="ARBA00022214"/>
    </source>
</evidence>
<evidence type="ECO:0000256" key="1">
    <source>
        <dbReference type="ARBA" id="ARBA00004613"/>
    </source>
</evidence>
<dbReference type="InterPro" id="IPR000026">
    <property type="entry name" value="N1-like"/>
</dbReference>
<dbReference type="InterPro" id="IPR001887">
    <property type="entry name" value="Barnase"/>
</dbReference>
<evidence type="ECO:0000256" key="2">
    <source>
        <dbReference type="ARBA" id="ARBA00009006"/>
    </source>
</evidence>
<evidence type="ECO:0000256" key="6">
    <source>
        <dbReference type="ARBA" id="ARBA00022801"/>
    </source>
</evidence>
<dbReference type="RefSeq" id="WP_283231873.1">
    <property type="nucleotide sequence ID" value="NZ_JASGBQ010000035.1"/>
</dbReference>
<dbReference type="InterPro" id="IPR016191">
    <property type="entry name" value="Ribonuclease/ribotoxin"/>
</dbReference>
<dbReference type="Gene3D" id="3.10.450.30">
    <property type="entry name" value="Microbial ribonucleases"/>
    <property type="match status" value="1"/>
</dbReference>
<feature type="compositionally biased region" description="Polar residues" evidence="7">
    <location>
        <begin position="38"/>
        <end position="54"/>
    </location>
</feature>
<keyword evidence="9" id="KW-1185">Reference proteome</keyword>
<dbReference type="GO" id="GO:0003723">
    <property type="term" value="F:RNA binding"/>
    <property type="evidence" value="ECO:0007669"/>
    <property type="project" value="InterPro"/>
</dbReference>
<accession>A0AAP4F1A7</accession>
<dbReference type="GO" id="GO:0005576">
    <property type="term" value="C:extracellular region"/>
    <property type="evidence" value="ECO:0007669"/>
    <property type="project" value="UniProtKB-SubCell"/>
</dbReference>
<dbReference type="EMBL" id="JASGBQ010000035">
    <property type="protein sequence ID" value="MDI9243463.1"/>
    <property type="molecule type" value="Genomic_DNA"/>
</dbReference>
<keyword evidence="6" id="KW-0378">Hydrolase</keyword>
<dbReference type="GO" id="GO:0004521">
    <property type="term" value="F:RNA endonuclease activity"/>
    <property type="evidence" value="ECO:0007669"/>
    <property type="project" value="InterPro"/>
</dbReference>